<evidence type="ECO:0000259" key="2">
    <source>
        <dbReference type="SMART" id="SM00959"/>
    </source>
</evidence>
<dbReference type="Pfam" id="PF07498">
    <property type="entry name" value="Rho_N"/>
    <property type="match status" value="1"/>
</dbReference>
<proteinExistence type="predicted"/>
<feature type="compositionally biased region" description="Basic and acidic residues" evidence="1">
    <location>
        <begin position="256"/>
        <end position="267"/>
    </location>
</feature>
<feature type="compositionally biased region" description="Low complexity" evidence="1">
    <location>
        <begin position="155"/>
        <end position="188"/>
    </location>
</feature>
<dbReference type="SUPFAM" id="SSF68912">
    <property type="entry name" value="Rho N-terminal domain-like"/>
    <property type="match status" value="1"/>
</dbReference>
<dbReference type="EMBL" id="CP036264">
    <property type="protein sequence ID" value="QEF97327.1"/>
    <property type="molecule type" value="Genomic_DNA"/>
</dbReference>
<dbReference type="InterPro" id="IPR036269">
    <property type="entry name" value="Rho_N_sf"/>
</dbReference>
<reference evidence="3 4" key="1">
    <citation type="submission" date="2019-02" db="EMBL/GenBank/DDBJ databases">
        <title>Planctomycetal bacteria perform biofilm scaping via a novel small molecule.</title>
        <authorList>
            <person name="Jeske O."/>
            <person name="Boedeker C."/>
            <person name="Wiegand S."/>
            <person name="Breitling P."/>
            <person name="Kallscheuer N."/>
            <person name="Jogler M."/>
            <person name="Rohde M."/>
            <person name="Petersen J."/>
            <person name="Medema M.H."/>
            <person name="Surup F."/>
            <person name="Jogler C."/>
        </authorList>
    </citation>
    <scope>NUCLEOTIDE SEQUENCE [LARGE SCALE GENOMIC DNA]</scope>
    <source>
        <strain evidence="3 4">Mal15</strain>
    </source>
</reference>
<evidence type="ECO:0000313" key="3">
    <source>
        <dbReference type="EMBL" id="QEF97327.1"/>
    </source>
</evidence>
<dbReference type="Proteomes" id="UP000321353">
    <property type="component" value="Chromosome"/>
</dbReference>
<dbReference type="GO" id="GO:0006353">
    <property type="term" value="P:DNA-templated transcription termination"/>
    <property type="evidence" value="ECO:0007669"/>
    <property type="project" value="InterPro"/>
</dbReference>
<sequence>MTAVLIAPLTVPERQGDPAKTPLYGDSCTGFWNSDERQTTHQDADESACPGSGSSIGFSPGRGHMAFSRGSNTRHHDNADSTCDFERFRKWLASTTSTSGDSTLIKTADLKSQTRRELASLAKNYGIAGWHGMRKDELVDAISKTQRRLRRKSKSSPASKSGRSGVSAKAGSSSGATARASSRRVSASKPRTDKSADGVASTVKSMSKTRPAAAKSSRNVKSRSRRNVSLNDRPLPEMRAPKVSAKTARIRAQLRRQKEQAEKHRDLSTGTLVGGSAVQNGPQRTRAGEPHRDRIVLMVRDSYWLQATWEITRASVARAESSLAERWHTAKPVLRVMEVEDVANNIAETVQRDIPIHGGVDTWYIDVQEPPTRFRVAIGYITSDDHFHPICRSNIVETPSPGECERLDEHWHDIADDYERIYSLSGGYDTDGGDLKEIFEERLHRSMPTRGSQGQLTADPTLLRQSKLPFEVDAELIVFGRTASGSSVSLGGRPVKLQSDGTFTVRMKLPDKRQVLPVTAESRDGMRQRTTVIAVERNTKVMEAVDVKDNM</sequence>
<protein>
    <recommendedName>
        <fullName evidence="2">Rho termination factor-like N-terminal domain-containing protein</fullName>
    </recommendedName>
</protein>
<feature type="region of interest" description="Disordered" evidence="1">
    <location>
        <begin position="145"/>
        <end position="288"/>
    </location>
</feature>
<name>A0A5B9MDJ8_9BACT</name>
<feature type="compositionally biased region" description="Low complexity" evidence="1">
    <location>
        <begin position="51"/>
        <end position="63"/>
    </location>
</feature>
<accession>A0A5B9MDJ8</accession>
<feature type="compositionally biased region" description="Basic residues" evidence="1">
    <location>
        <begin position="145"/>
        <end position="154"/>
    </location>
</feature>
<dbReference type="Gene3D" id="1.10.720.10">
    <property type="match status" value="1"/>
</dbReference>
<organism evidence="3 4">
    <name type="scientific">Stieleria maiorica</name>
    <dbReference type="NCBI Taxonomy" id="2795974"/>
    <lineage>
        <taxon>Bacteria</taxon>
        <taxon>Pseudomonadati</taxon>
        <taxon>Planctomycetota</taxon>
        <taxon>Planctomycetia</taxon>
        <taxon>Pirellulales</taxon>
        <taxon>Pirellulaceae</taxon>
        <taxon>Stieleria</taxon>
    </lineage>
</organism>
<feature type="domain" description="Rho termination factor-like N-terminal" evidence="2">
    <location>
        <begin position="109"/>
        <end position="151"/>
    </location>
</feature>
<dbReference type="Pfam" id="PF16258">
    <property type="entry name" value="DUF4912"/>
    <property type="match status" value="1"/>
</dbReference>
<evidence type="ECO:0000313" key="4">
    <source>
        <dbReference type="Proteomes" id="UP000321353"/>
    </source>
</evidence>
<dbReference type="KEGG" id="smam:Mal15_13670"/>
<evidence type="ECO:0000256" key="1">
    <source>
        <dbReference type="SAM" id="MobiDB-lite"/>
    </source>
</evidence>
<keyword evidence="4" id="KW-1185">Reference proteome</keyword>
<dbReference type="InterPro" id="IPR011112">
    <property type="entry name" value="Rho-like_N"/>
</dbReference>
<dbReference type="InterPro" id="IPR032585">
    <property type="entry name" value="DUF4912"/>
</dbReference>
<gene>
    <name evidence="3" type="ORF">Mal15_13670</name>
</gene>
<feature type="region of interest" description="Disordered" evidence="1">
    <location>
        <begin position="37"/>
        <end position="79"/>
    </location>
</feature>
<dbReference type="SMART" id="SM00959">
    <property type="entry name" value="Rho_N"/>
    <property type="match status" value="1"/>
</dbReference>
<dbReference type="AlphaFoldDB" id="A0A5B9MDJ8"/>